<comment type="caution">
    <text evidence="2">The sequence shown here is derived from an EMBL/GenBank/DDBJ whole genome shotgun (WGS) entry which is preliminary data.</text>
</comment>
<reference evidence="2" key="1">
    <citation type="submission" date="2020-05" db="EMBL/GenBank/DDBJ databases">
        <title>WGS assembly of Panicum virgatum.</title>
        <authorList>
            <person name="Lovell J.T."/>
            <person name="Jenkins J."/>
            <person name="Shu S."/>
            <person name="Juenger T.E."/>
            <person name="Schmutz J."/>
        </authorList>
    </citation>
    <scope>NUCLEOTIDE SEQUENCE</scope>
    <source>
        <strain evidence="2">AP13</strain>
    </source>
</reference>
<dbReference type="Proteomes" id="UP000823388">
    <property type="component" value="Chromosome 8N"/>
</dbReference>
<dbReference type="PROSITE" id="PS50088">
    <property type="entry name" value="ANK_REPEAT"/>
    <property type="match status" value="1"/>
</dbReference>
<dbReference type="InterPro" id="IPR002110">
    <property type="entry name" value="Ankyrin_rpt"/>
</dbReference>
<evidence type="ECO:0000313" key="3">
    <source>
        <dbReference type="Proteomes" id="UP000823388"/>
    </source>
</evidence>
<proteinExistence type="predicted"/>
<gene>
    <name evidence="2" type="ORF">PVAP13_8NG173603</name>
</gene>
<keyword evidence="1" id="KW-0040">ANK repeat</keyword>
<dbReference type="SMART" id="SM00248">
    <property type="entry name" value="ANK"/>
    <property type="match status" value="4"/>
</dbReference>
<dbReference type="PANTHER" id="PTHR24121:SF26">
    <property type="entry name" value="PGG DOMAIN-CONTAINING PROTEIN"/>
    <property type="match status" value="1"/>
</dbReference>
<accession>A0A8T0P6X6</accession>
<keyword evidence="3" id="KW-1185">Reference proteome</keyword>
<dbReference type="PANTHER" id="PTHR24121">
    <property type="entry name" value="NO MECHANORECEPTOR POTENTIAL C, ISOFORM D-RELATED"/>
    <property type="match status" value="1"/>
</dbReference>
<dbReference type="SUPFAM" id="SSF48403">
    <property type="entry name" value="Ankyrin repeat"/>
    <property type="match status" value="1"/>
</dbReference>
<protein>
    <submittedName>
        <fullName evidence="2">Uncharacterized protein</fullName>
    </submittedName>
</protein>
<dbReference type="AlphaFoldDB" id="A0A8T0P6X6"/>
<organism evidence="2 3">
    <name type="scientific">Panicum virgatum</name>
    <name type="common">Blackwell switchgrass</name>
    <dbReference type="NCBI Taxonomy" id="38727"/>
    <lineage>
        <taxon>Eukaryota</taxon>
        <taxon>Viridiplantae</taxon>
        <taxon>Streptophyta</taxon>
        <taxon>Embryophyta</taxon>
        <taxon>Tracheophyta</taxon>
        <taxon>Spermatophyta</taxon>
        <taxon>Magnoliopsida</taxon>
        <taxon>Liliopsida</taxon>
        <taxon>Poales</taxon>
        <taxon>Poaceae</taxon>
        <taxon>PACMAD clade</taxon>
        <taxon>Panicoideae</taxon>
        <taxon>Panicodae</taxon>
        <taxon>Paniceae</taxon>
        <taxon>Panicinae</taxon>
        <taxon>Panicum</taxon>
        <taxon>Panicum sect. Hiantes</taxon>
    </lineage>
</organism>
<dbReference type="Gene3D" id="1.25.40.20">
    <property type="entry name" value="Ankyrin repeat-containing domain"/>
    <property type="match status" value="1"/>
</dbReference>
<sequence length="309" mass="32700">MSNKEETADLMIMCSELYISAIEGRTEEVTRLLAGSSHATTAATNGRPSSAASANAIHPGHCCTTREVAAERSTLLHIAAGQGHCGLITELCLRDSALLSSVNSSFDTPLHCAARHGHADAVEAIVRHARYSVEEDRLWELLGSRNDAGDTALHVATRHGRGETVEVLMKLAPELASEVNNAGVSPMYLAVMSRSVRAVEAIVGYQEASAAGPMSQNALHAAVLQSSAGQPNRDPRSFTEVPAKIFVLAQEFSKIAMAEFLATSSVPPLKKVFGSVSSMGESLSIEVTSTSTFLEACIFSLGNVSCLEM</sequence>
<dbReference type="Pfam" id="PF12796">
    <property type="entry name" value="Ank_2"/>
    <property type="match status" value="2"/>
</dbReference>
<evidence type="ECO:0000256" key="1">
    <source>
        <dbReference type="PROSITE-ProRule" id="PRU00023"/>
    </source>
</evidence>
<dbReference type="InterPro" id="IPR036770">
    <property type="entry name" value="Ankyrin_rpt-contain_sf"/>
</dbReference>
<dbReference type="EMBL" id="CM029052">
    <property type="protein sequence ID" value="KAG2557503.1"/>
    <property type="molecule type" value="Genomic_DNA"/>
</dbReference>
<evidence type="ECO:0000313" key="2">
    <source>
        <dbReference type="EMBL" id="KAG2557503.1"/>
    </source>
</evidence>
<name>A0A8T0P6X6_PANVG</name>
<feature type="repeat" description="ANK" evidence="1">
    <location>
        <begin position="148"/>
        <end position="180"/>
    </location>
</feature>
<dbReference type="PROSITE" id="PS50297">
    <property type="entry name" value="ANK_REP_REGION"/>
    <property type="match status" value="1"/>
</dbReference>